<sequence length="399" mass="44359" precursor="true">MLRLYRAPAVLAVCLIVSVGFAVHASHAQDASTADKPSDAAAETDDEAEEPDPYAIPENATAEELVAHIRAVTRMRGRTIETVTKSANTVVDTVEAIRKLDDVDVELLSDSIQEEITALNFLVRFDPKARKRLETLIDELAADERPEIKELAETEMLKIRIEGARNASEQDQRALIGEIETMVAKSSMDRNQFALAYRLAESIAASGNIDVAASFYEQLAKWMKDSDDEMIRNRADKMIGAARRIRLPGNPIELVGKTTDGDDFEWENYRGKVVLVDFWASWCGPCRGEVPNMKRNLEIYGDKGFAVVGINLDRTLEACEDYVAKEELTWTNLISDQDDEMGWDNPIATHYGISGIPTAILVDKAGKVISMRARGKELDRLLEEQLGAPDDTEDEPVKD</sequence>
<proteinExistence type="predicted"/>
<keyword evidence="3" id="KW-1015">Disulfide bond</keyword>
<dbReference type="EMBL" id="SJPW01000007">
    <property type="protein sequence ID" value="TWU47600.1"/>
    <property type="molecule type" value="Genomic_DNA"/>
</dbReference>
<dbReference type="InterPro" id="IPR036249">
    <property type="entry name" value="Thioredoxin-like_sf"/>
</dbReference>
<evidence type="ECO:0000256" key="4">
    <source>
        <dbReference type="ARBA" id="ARBA00023284"/>
    </source>
</evidence>
<feature type="signal peptide" evidence="6">
    <location>
        <begin position="1"/>
        <end position="22"/>
    </location>
</feature>
<evidence type="ECO:0000256" key="2">
    <source>
        <dbReference type="ARBA" id="ARBA00022748"/>
    </source>
</evidence>
<feature type="chain" id="PRO_5022728074" evidence="6">
    <location>
        <begin position="23"/>
        <end position="399"/>
    </location>
</feature>
<dbReference type="PANTHER" id="PTHR42852:SF6">
    <property type="entry name" value="THIOL:DISULFIDE INTERCHANGE PROTEIN DSBE"/>
    <property type="match status" value="1"/>
</dbReference>
<dbReference type="SUPFAM" id="SSF52833">
    <property type="entry name" value="Thioredoxin-like"/>
    <property type="match status" value="1"/>
</dbReference>
<protein>
    <submittedName>
        <fullName evidence="8">Thiol-disulfide oxidoreductase ResA</fullName>
    </submittedName>
</protein>
<dbReference type="PROSITE" id="PS00194">
    <property type="entry name" value="THIOREDOXIN_1"/>
    <property type="match status" value="1"/>
</dbReference>
<reference evidence="8 9" key="1">
    <citation type="submission" date="2019-02" db="EMBL/GenBank/DDBJ databases">
        <title>Deep-cultivation of Planctomycetes and their phenomic and genomic characterization uncovers novel biology.</title>
        <authorList>
            <person name="Wiegand S."/>
            <person name="Jogler M."/>
            <person name="Boedeker C."/>
            <person name="Pinto D."/>
            <person name="Vollmers J."/>
            <person name="Rivas-Marin E."/>
            <person name="Kohn T."/>
            <person name="Peeters S.H."/>
            <person name="Heuer A."/>
            <person name="Rast P."/>
            <person name="Oberbeckmann S."/>
            <person name="Bunk B."/>
            <person name="Jeske O."/>
            <person name="Meyerdierks A."/>
            <person name="Storesund J.E."/>
            <person name="Kallscheuer N."/>
            <person name="Luecker S."/>
            <person name="Lage O.M."/>
            <person name="Pohl T."/>
            <person name="Merkel B.J."/>
            <person name="Hornburger P."/>
            <person name="Mueller R.-W."/>
            <person name="Bruemmer F."/>
            <person name="Labrenz M."/>
            <person name="Spormann A.M."/>
            <person name="Op Den Camp H."/>
            <person name="Overmann J."/>
            <person name="Amann R."/>
            <person name="Jetten M.S.M."/>
            <person name="Mascher T."/>
            <person name="Medema M.H."/>
            <person name="Devos D.P."/>
            <person name="Kaster A.-K."/>
            <person name="Ovreas L."/>
            <person name="Rohde M."/>
            <person name="Galperin M.Y."/>
            <person name="Jogler C."/>
        </authorList>
    </citation>
    <scope>NUCLEOTIDE SEQUENCE [LARGE SCALE GENOMIC DNA]</scope>
    <source>
        <strain evidence="8 9">Poly51</strain>
    </source>
</reference>
<dbReference type="CDD" id="cd02966">
    <property type="entry name" value="TlpA_like_family"/>
    <property type="match status" value="1"/>
</dbReference>
<keyword evidence="6" id="KW-0732">Signal</keyword>
<evidence type="ECO:0000256" key="1">
    <source>
        <dbReference type="ARBA" id="ARBA00004196"/>
    </source>
</evidence>
<dbReference type="PROSITE" id="PS51352">
    <property type="entry name" value="THIOREDOXIN_2"/>
    <property type="match status" value="1"/>
</dbReference>
<dbReference type="GO" id="GO:0017004">
    <property type="term" value="P:cytochrome complex assembly"/>
    <property type="evidence" value="ECO:0007669"/>
    <property type="project" value="UniProtKB-KW"/>
</dbReference>
<evidence type="ECO:0000256" key="6">
    <source>
        <dbReference type="SAM" id="SignalP"/>
    </source>
</evidence>
<dbReference type="Pfam" id="PF08534">
    <property type="entry name" value="Redoxin"/>
    <property type="match status" value="1"/>
</dbReference>
<dbReference type="RefSeq" id="WP_186775810.1">
    <property type="nucleotide sequence ID" value="NZ_SJPW01000007.1"/>
</dbReference>
<gene>
    <name evidence="8" type="primary">resA_8</name>
    <name evidence="8" type="ORF">Poly51_54000</name>
</gene>
<keyword evidence="4" id="KW-0676">Redox-active center</keyword>
<dbReference type="InterPro" id="IPR013766">
    <property type="entry name" value="Thioredoxin_domain"/>
</dbReference>
<feature type="region of interest" description="Disordered" evidence="5">
    <location>
        <begin position="28"/>
        <end position="55"/>
    </location>
</feature>
<keyword evidence="2" id="KW-0201">Cytochrome c-type biogenesis</keyword>
<dbReference type="AlphaFoldDB" id="A0A5C6EGA0"/>
<organism evidence="8 9">
    <name type="scientific">Rubripirellula tenax</name>
    <dbReference type="NCBI Taxonomy" id="2528015"/>
    <lineage>
        <taxon>Bacteria</taxon>
        <taxon>Pseudomonadati</taxon>
        <taxon>Planctomycetota</taxon>
        <taxon>Planctomycetia</taxon>
        <taxon>Pirellulales</taxon>
        <taxon>Pirellulaceae</taxon>
        <taxon>Rubripirellula</taxon>
    </lineage>
</organism>
<feature type="compositionally biased region" description="Acidic residues" evidence="5">
    <location>
        <begin position="42"/>
        <end position="52"/>
    </location>
</feature>
<dbReference type="Gene3D" id="3.40.30.10">
    <property type="entry name" value="Glutaredoxin"/>
    <property type="match status" value="1"/>
</dbReference>
<evidence type="ECO:0000313" key="8">
    <source>
        <dbReference type="EMBL" id="TWU47600.1"/>
    </source>
</evidence>
<dbReference type="GO" id="GO:0030313">
    <property type="term" value="C:cell envelope"/>
    <property type="evidence" value="ECO:0007669"/>
    <property type="project" value="UniProtKB-SubCell"/>
</dbReference>
<evidence type="ECO:0000259" key="7">
    <source>
        <dbReference type="PROSITE" id="PS51352"/>
    </source>
</evidence>
<accession>A0A5C6EGA0</accession>
<keyword evidence="9" id="KW-1185">Reference proteome</keyword>
<evidence type="ECO:0000256" key="5">
    <source>
        <dbReference type="SAM" id="MobiDB-lite"/>
    </source>
</evidence>
<comment type="subcellular location">
    <subcellularLocation>
        <location evidence="1">Cell envelope</location>
    </subcellularLocation>
</comment>
<name>A0A5C6EGA0_9BACT</name>
<dbReference type="InterPro" id="IPR017937">
    <property type="entry name" value="Thioredoxin_CS"/>
</dbReference>
<comment type="caution">
    <text evidence="8">The sequence shown here is derived from an EMBL/GenBank/DDBJ whole genome shotgun (WGS) entry which is preliminary data.</text>
</comment>
<dbReference type="Proteomes" id="UP000318288">
    <property type="component" value="Unassembled WGS sequence"/>
</dbReference>
<dbReference type="InterPro" id="IPR013740">
    <property type="entry name" value="Redoxin"/>
</dbReference>
<evidence type="ECO:0000256" key="3">
    <source>
        <dbReference type="ARBA" id="ARBA00023157"/>
    </source>
</evidence>
<feature type="domain" description="Thioredoxin" evidence="7">
    <location>
        <begin position="243"/>
        <end position="387"/>
    </location>
</feature>
<dbReference type="InterPro" id="IPR050553">
    <property type="entry name" value="Thioredoxin_ResA/DsbE_sf"/>
</dbReference>
<dbReference type="PANTHER" id="PTHR42852">
    <property type="entry name" value="THIOL:DISULFIDE INTERCHANGE PROTEIN DSBE"/>
    <property type="match status" value="1"/>
</dbReference>
<evidence type="ECO:0000313" key="9">
    <source>
        <dbReference type="Proteomes" id="UP000318288"/>
    </source>
</evidence>